<dbReference type="Proteomes" id="UP000594262">
    <property type="component" value="Unplaced"/>
</dbReference>
<reference evidence="1" key="1">
    <citation type="submission" date="2021-01" db="UniProtKB">
        <authorList>
            <consortium name="EnsemblMetazoa"/>
        </authorList>
    </citation>
    <scope>IDENTIFICATION</scope>
</reference>
<protein>
    <submittedName>
        <fullName evidence="1">Uncharacterized protein</fullName>
    </submittedName>
</protein>
<sequence length="488" mass="58344">MKKKYLCTKKHSNFLPQDFKYKDIPPLSLGNDFDPDMVEKEGFDRSGKYFFLFENQRDEEGYDYSMMMALHIVSFNANRNLLERRVWRIHTNQMYDIEVYDRKSYFDEQDGTIIHTISWKSTAVKDRPNQLVVDLYYFNVFDILKNNVFGIIKSSHLETRIDDSRLPDISLRYTFEEYNSVEFHFKSDEKTCFLQAFDFHGVEDRRPESYFPACCFDVVHWNEDGKFWHSKRKEIDLSDSNVFKSNSGDLIDNYAPRMILTKDRLYFYNTDHYETDTFNVCQYDAAGDYKFSYSIPWVDENEVEYMVYQFKYEDINSLVVTFYSANGDLREYNLEDGQVRLIKKIKDGKFDVDGNDGDDYYVKRPWRRLDRELLPVYYEEGDDHQQFCLIDVENRKKSKDIVFDTLSKFNDHKFSLNWNMEEAAITSLLPVGDGYYEMDFKIFHFDFVEKGLSLKHLARLAVLTSFSEEDLVHQHLPTHLFEYLGIRM</sequence>
<dbReference type="EnsemblMetazoa" id="CLYHEMT007044.1">
    <property type="protein sequence ID" value="CLYHEMP007044.1"/>
    <property type="gene ID" value="CLYHEMG007044"/>
</dbReference>
<evidence type="ECO:0000313" key="2">
    <source>
        <dbReference type="Proteomes" id="UP000594262"/>
    </source>
</evidence>
<accession>A0A7M5WRQ9</accession>
<name>A0A7M5WRQ9_9CNID</name>
<organism evidence="1 2">
    <name type="scientific">Clytia hemisphaerica</name>
    <dbReference type="NCBI Taxonomy" id="252671"/>
    <lineage>
        <taxon>Eukaryota</taxon>
        <taxon>Metazoa</taxon>
        <taxon>Cnidaria</taxon>
        <taxon>Hydrozoa</taxon>
        <taxon>Hydroidolina</taxon>
        <taxon>Leptothecata</taxon>
        <taxon>Obeliida</taxon>
        <taxon>Clytiidae</taxon>
        <taxon>Clytia</taxon>
    </lineage>
</organism>
<proteinExistence type="predicted"/>
<dbReference type="AlphaFoldDB" id="A0A7M5WRQ9"/>
<evidence type="ECO:0000313" key="1">
    <source>
        <dbReference type="EnsemblMetazoa" id="CLYHEMP007044.1"/>
    </source>
</evidence>
<keyword evidence="2" id="KW-1185">Reference proteome</keyword>